<sequence>MLVGRLSPRWSSPGLTSFLGPIHDGSSKESGFEHVTLRLRGRHLATKPTRLLRFIEGSEAKFRSRCGESAMNVECGENEMNVECGESAMNAECGESAMNAKCGESAMSEECEESTMNAKCGESAMNAECGESARNVECGENAMNRKPSYTRHRM</sequence>
<name>A0A4Y2ILW6_ARAVE</name>
<accession>A0A4Y2ILW6</accession>
<evidence type="ECO:0000313" key="1">
    <source>
        <dbReference type="EMBL" id="GBM77966.1"/>
    </source>
</evidence>
<reference evidence="1 2" key="1">
    <citation type="journal article" date="2019" name="Sci. Rep.">
        <title>Orb-weaving spider Araneus ventricosus genome elucidates the spidroin gene catalogue.</title>
        <authorList>
            <person name="Kono N."/>
            <person name="Nakamura H."/>
            <person name="Ohtoshi R."/>
            <person name="Moran D.A.P."/>
            <person name="Shinohara A."/>
            <person name="Yoshida Y."/>
            <person name="Fujiwara M."/>
            <person name="Mori M."/>
            <person name="Tomita M."/>
            <person name="Arakawa K."/>
        </authorList>
    </citation>
    <scope>NUCLEOTIDE SEQUENCE [LARGE SCALE GENOMIC DNA]</scope>
</reference>
<organism evidence="1 2">
    <name type="scientific">Araneus ventricosus</name>
    <name type="common">Orbweaver spider</name>
    <name type="synonym">Epeira ventricosa</name>
    <dbReference type="NCBI Taxonomy" id="182803"/>
    <lineage>
        <taxon>Eukaryota</taxon>
        <taxon>Metazoa</taxon>
        <taxon>Ecdysozoa</taxon>
        <taxon>Arthropoda</taxon>
        <taxon>Chelicerata</taxon>
        <taxon>Arachnida</taxon>
        <taxon>Araneae</taxon>
        <taxon>Araneomorphae</taxon>
        <taxon>Entelegynae</taxon>
        <taxon>Araneoidea</taxon>
        <taxon>Araneidae</taxon>
        <taxon>Araneus</taxon>
    </lineage>
</organism>
<evidence type="ECO:0000313" key="2">
    <source>
        <dbReference type="Proteomes" id="UP000499080"/>
    </source>
</evidence>
<gene>
    <name evidence="1" type="ORF">AVEN_239493_1</name>
</gene>
<proteinExistence type="predicted"/>
<comment type="caution">
    <text evidence="1">The sequence shown here is derived from an EMBL/GenBank/DDBJ whole genome shotgun (WGS) entry which is preliminary data.</text>
</comment>
<dbReference type="AlphaFoldDB" id="A0A4Y2ILW6"/>
<dbReference type="EMBL" id="BGPR01002724">
    <property type="protein sequence ID" value="GBM77966.1"/>
    <property type="molecule type" value="Genomic_DNA"/>
</dbReference>
<dbReference type="Proteomes" id="UP000499080">
    <property type="component" value="Unassembled WGS sequence"/>
</dbReference>
<keyword evidence="2" id="KW-1185">Reference proteome</keyword>
<protein>
    <submittedName>
        <fullName evidence="1">Uncharacterized protein</fullName>
    </submittedName>
</protein>